<keyword evidence="6 9" id="KW-0812">Transmembrane</keyword>
<reference evidence="12" key="1">
    <citation type="journal article" date="2019" name="Int. J. Syst. Evol. Microbiol.">
        <title>The Global Catalogue of Microorganisms (GCM) 10K type strain sequencing project: providing services to taxonomists for standard genome sequencing and annotation.</title>
        <authorList>
            <consortium name="The Broad Institute Genomics Platform"/>
            <consortium name="The Broad Institute Genome Sequencing Center for Infectious Disease"/>
            <person name="Wu L."/>
            <person name="Ma J."/>
        </authorList>
    </citation>
    <scope>NUCLEOTIDE SEQUENCE [LARGE SCALE GENOMIC DNA]</scope>
    <source>
        <strain evidence="12">JCM 14901</strain>
    </source>
</reference>
<dbReference type="PANTHER" id="PTHR23535:SF2">
    <property type="entry name" value="SUGAR EFFLUX TRANSPORTER A-RELATED"/>
    <property type="match status" value="1"/>
</dbReference>
<keyword evidence="8 9" id="KW-0472">Membrane</keyword>
<dbReference type="Pfam" id="PF07690">
    <property type="entry name" value="MFS_1"/>
    <property type="match status" value="1"/>
</dbReference>
<feature type="transmembrane region" description="Helical" evidence="9">
    <location>
        <begin position="342"/>
        <end position="362"/>
    </location>
</feature>
<comment type="similarity">
    <text evidence="2">Belongs to the major facilitator superfamily. Set transporter family.</text>
</comment>
<keyword evidence="5" id="KW-0762">Sugar transport</keyword>
<evidence type="ECO:0000256" key="9">
    <source>
        <dbReference type="SAM" id="Phobius"/>
    </source>
</evidence>
<evidence type="ECO:0000313" key="11">
    <source>
        <dbReference type="EMBL" id="GAA1948659.1"/>
    </source>
</evidence>
<feature type="transmembrane region" description="Helical" evidence="9">
    <location>
        <begin position="136"/>
        <end position="157"/>
    </location>
</feature>
<dbReference type="InterPro" id="IPR036259">
    <property type="entry name" value="MFS_trans_sf"/>
</dbReference>
<evidence type="ECO:0000256" key="5">
    <source>
        <dbReference type="ARBA" id="ARBA00022597"/>
    </source>
</evidence>
<evidence type="ECO:0000259" key="10">
    <source>
        <dbReference type="PROSITE" id="PS50850"/>
    </source>
</evidence>
<dbReference type="PROSITE" id="PS50850">
    <property type="entry name" value="MFS"/>
    <property type="match status" value="1"/>
</dbReference>
<feature type="transmembrane region" description="Helical" evidence="9">
    <location>
        <begin position="198"/>
        <end position="218"/>
    </location>
</feature>
<evidence type="ECO:0000313" key="12">
    <source>
        <dbReference type="Proteomes" id="UP001499933"/>
    </source>
</evidence>
<dbReference type="SUPFAM" id="SSF103473">
    <property type="entry name" value="MFS general substrate transporter"/>
    <property type="match status" value="1"/>
</dbReference>
<keyword evidence="12" id="KW-1185">Reference proteome</keyword>
<comment type="caution">
    <text evidence="11">The sequence shown here is derived from an EMBL/GenBank/DDBJ whole genome shotgun (WGS) entry which is preliminary data.</text>
</comment>
<keyword evidence="4" id="KW-1003">Cell membrane</keyword>
<dbReference type="PANTHER" id="PTHR23535">
    <property type="entry name" value="SUGAR EFFLUX TRANSPORTER A-RELATED"/>
    <property type="match status" value="1"/>
</dbReference>
<evidence type="ECO:0000256" key="8">
    <source>
        <dbReference type="ARBA" id="ARBA00023136"/>
    </source>
</evidence>
<feature type="transmembrane region" description="Helical" evidence="9">
    <location>
        <begin position="246"/>
        <end position="273"/>
    </location>
</feature>
<feature type="transmembrane region" description="Helical" evidence="9">
    <location>
        <begin position="169"/>
        <end position="192"/>
    </location>
</feature>
<dbReference type="Proteomes" id="UP001499933">
    <property type="component" value="Unassembled WGS sequence"/>
</dbReference>
<feature type="transmembrane region" description="Helical" evidence="9">
    <location>
        <begin position="374"/>
        <end position="391"/>
    </location>
</feature>
<sequence length="434" mass="45697">MCEGYRWCLPPTREPAYGRMYDAQTGSRFTRAANSEFAFAALPMNRLLSSSSALLWGLQFAFLSPVLALLLVSLFDATPADVGWVLALYNASGFVAALLIPGWADRNGDYLRPMLVCAVLTVALAGALAMTTSLPIAVIALMVLGGPAGVGSTLLFAELRHSGARTSEVMNTRAVVSFAWVAGPPVATFVMGTLGDRSIIPLLAVVGILNVVTTLLLMRRRRSASTERVELGGDEPQEESIGRMGVAAVFTAFVLLQATNAAVMAIMVLYVTAVLGLPVVWGGITLGVAALAEIPALWLMGRFSHRFSLHSLIISGCLAGVLYYVALIFIRDPITLLVAQPLNAWFFAVTAGIGMTLFQQIIPRPGLATGLFMNTRRIGAIVAGPIIAVAGIGGLGYSAVCALCAIITIVAVAILMVAQSAVRRTRAGSRTVGT</sequence>
<evidence type="ECO:0000256" key="1">
    <source>
        <dbReference type="ARBA" id="ARBA00004651"/>
    </source>
</evidence>
<proteinExistence type="inferred from homology"/>
<evidence type="ECO:0000256" key="3">
    <source>
        <dbReference type="ARBA" id="ARBA00022448"/>
    </source>
</evidence>
<evidence type="ECO:0000256" key="4">
    <source>
        <dbReference type="ARBA" id="ARBA00022475"/>
    </source>
</evidence>
<gene>
    <name evidence="11" type="ORF">GCM10009776_08360</name>
</gene>
<name>A0ABP5BLY0_9MICO</name>
<feature type="transmembrane region" description="Helical" evidence="9">
    <location>
        <begin position="84"/>
        <end position="103"/>
    </location>
</feature>
<feature type="transmembrane region" description="Helical" evidence="9">
    <location>
        <begin position="312"/>
        <end position="330"/>
    </location>
</feature>
<keyword evidence="7 9" id="KW-1133">Transmembrane helix</keyword>
<feature type="domain" description="Major facilitator superfamily (MFS) profile" evidence="10">
    <location>
        <begin position="45"/>
        <end position="423"/>
    </location>
</feature>
<accession>A0ABP5BLY0</accession>
<evidence type="ECO:0000256" key="6">
    <source>
        <dbReference type="ARBA" id="ARBA00022692"/>
    </source>
</evidence>
<dbReference type="InterPro" id="IPR020846">
    <property type="entry name" value="MFS_dom"/>
</dbReference>
<evidence type="ECO:0000256" key="7">
    <source>
        <dbReference type="ARBA" id="ARBA00022989"/>
    </source>
</evidence>
<dbReference type="Gene3D" id="1.20.1250.20">
    <property type="entry name" value="MFS general substrate transporter like domains"/>
    <property type="match status" value="2"/>
</dbReference>
<feature type="transmembrane region" description="Helical" evidence="9">
    <location>
        <begin position="279"/>
        <end position="300"/>
    </location>
</feature>
<evidence type="ECO:0000256" key="2">
    <source>
        <dbReference type="ARBA" id="ARBA00006523"/>
    </source>
</evidence>
<dbReference type="EMBL" id="BAAAOG010000001">
    <property type="protein sequence ID" value="GAA1948659.1"/>
    <property type="molecule type" value="Genomic_DNA"/>
</dbReference>
<protein>
    <submittedName>
        <fullName evidence="11">MFS transporter</fullName>
    </submittedName>
</protein>
<dbReference type="InterPro" id="IPR011701">
    <property type="entry name" value="MFS"/>
</dbReference>
<keyword evidence="3" id="KW-0813">Transport</keyword>
<comment type="subcellular location">
    <subcellularLocation>
        <location evidence="1">Cell membrane</location>
        <topology evidence="1">Multi-pass membrane protein</topology>
    </subcellularLocation>
</comment>
<feature type="transmembrane region" description="Helical" evidence="9">
    <location>
        <begin position="397"/>
        <end position="418"/>
    </location>
</feature>
<organism evidence="11 12">
    <name type="scientific">Microbacterium deminutum</name>
    <dbReference type="NCBI Taxonomy" id="344164"/>
    <lineage>
        <taxon>Bacteria</taxon>
        <taxon>Bacillati</taxon>
        <taxon>Actinomycetota</taxon>
        <taxon>Actinomycetes</taxon>
        <taxon>Micrococcales</taxon>
        <taxon>Microbacteriaceae</taxon>
        <taxon>Microbacterium</taxon>
    </lineage>
</organism>
<feature type="transmembrane region" description="Helical" evidence="9">
    <location>
        <begin position="53"/>
        <end position="72"/>
    </location>
</feature>